<feature type="transmembrane region" description="Helical" evidence="1">
    <location>
        <begin position="148"/>
        <end position="168"/>
    </location>
</feature>
<dbReference type="InterPro" id="IPR025495">
    <property type="entry name" value="DUF4386"/>
</dbReference>
<dbReference type="AlphaFoldDB" id="A0A4Y8LQ92"/>
<comment type="caution">
    <text evidence="2">The sequence shown here is derived from an EMBL/GenBank/DDBJ whole genome shotgun (WGS) entry which is preliminary data.</text>
</comment>
<gene>
    <name evidence="2" type="ORF">E2980_21020</name>
</gene>
<proteinExistence type="predicted"/>
<accession>A0A4Y8LQ92</accession>
<protein>
    <submittedName>
        <fullName evidence="2">DUF4386 domain-containing protein</fullName>
    </submittedName>
</protein>
<feature type="transmembrane region" description="Helical" evidence="1">
    <location>
        <begin position="206"/>
        <end position="229"/>
    </location>
</feature>
<feature type="transmembrane region" description="Helical" evidence="1">
    <location>
        <begin position="96"/>
        <end position="114"/>
    </location>
</feature>
<dbReference type="Proteomes" id="UP000297900">
    <property type="component" value="Unassembled WGS sequence"/>
</dbReference>
<dbReference type="EMBL" id="SOMN01000042">
    <property type="protein sequence ID" value="TFE22717.1"/>
    <property type="molecule type" value="Genomic_DNA"/>
</dbReference>
<organism evidence="2 3">
    <name type="scientific">Cohnella luojiensis</name>
    <dbReference type="NCBI Taxonomy" id="652876"/>
    <lineage>
        <taxon>Bacteria</taxon>
        <taxon>Bacillati</taxon>
        <taxon>Bacillota</taxon>
        <taxon>Bacilli</taxon>
        <taxon>Bacillales</taxon>
        <taxon>Paenibacillaceae</taxon>
        <taxon>Cohnella</taxon>
    </lineage>
</organism>
<evidence type="ECO:0000256" key="1">
    <source>
        <dbReference type="SAM" id="Phobius"/>
    </source>
</evidence>
<evidence type="ECO:0000313" key="2">
    <source>
        <dbReference type="EMBL" id="TFE22717.1"/>
    </source>
</evidence>
<feature type="transmembrane region" description="Helical" evidence="1">
    <location>
        <begin position="63"/>
        <end position="84"/>
    </location>
</feature>
<keyword evidence="1" id="KW-0812">Transmembrane</keyword>
<dbReference type="OrthoDB" id="7060422at2"/>
<evidence type="ECO:0000313" key="3">
    <source>
        <dbReference type="Proteomes" id="UP000297900"/>
    </source>
</evidence>
<name>A0A4Y8LQ92_9BACL</name>
<reference evidence="2 3" key="1">
    <citation type="submission" date="2019-03" db="EMBL/GenBank/DDBJ databases">
        <title>Cohnella endophytica sp. nov., a novel endophytic bacterium isolated from bark of Sonneratia apetala.</title>
        <authorList>
            <person name="Tuo L."/>
        </authorList>
    </citation>
    <scope>NUCLEOTIDE SEQUENCE [LARGE SCALE GENOMIC DNA]</scope>
    <source>
        <strain evidence="2 3">CCTCC AB 208254</strain>
    </source>
</reference>
<keyword evidence="3" id="KW-1185">Reference proteome</keyword>
<dbReference type="Pfam" id="PF14329">
    <property type="entry name" value="DUF4386"/>
    <property type="match status" value="1"/>
</dbReference>
<dbReference type="RefSeq" id="WP_135154214.1">
    <property type="nucleotide sequence ID" value="NZ_SOMN01000042.1"/>
</dbReference>
<feature type="transmembrane region" description="Helical" evidence="1">
    <location>
        <begin position="12"/>
        <end position="35"/>
    </location>
</feature>
<feature type="transmembrane region" description="Helical" evidence="1">
    <location>
        <begin position="175"/>
        <end position="194"/>
    </location>
</feature>
<keyword evidence="1" id="KW-1133">Transmembrane helix</keyword>
<keyword evidence="1" id="KW-0472">Membrane</keyword>
<sequence>MTNRITETSPRIFAKVAGFGLLLMAMHAMFANFFVLEGLIIPGDAATTANNIIANDLLFRSGIISFIIVLLLDVVVAWALYIILIPVNKNLSLLAAWLRLIYTAIFGIAIYHFLNVLELLSGADYLTVFETDELHAQVMLSINAFSNIWLIGLIFFGLHLLVVGYLAFKSGYMPRILGVVLMVACFGYLIDSFAHFLLSNYTDYEAIFLLIVAVPGVIGELFLAFWLLFKGRSNLLTLNSESYRIR</sequence>